<feature type="compositionally biased region" description="Basic and acidic residues" evidence="1">
    <location>
        <begin position="317"/>
        <end position="328"/>
    </location>
</feature>
<dbReference type="Pfam" id="PF15458">
    <property type="entry name" value="NTR2"/>
    <property type="match status" value="1"/>
</dbReference>
<feature type="region of interest" description="Disordered" evidence="1">
    <location>
        <begin position="1"/>
        <end position="147"/>
    </location>
</feature>
<feature type="compositionally biased region" description="Polar residues" evidence="1">
    <location>
        <begin position="132"/>
        <end position="142"/>
    </location>
</feature>
<keyword evidence="3" id="KW-1185">Reference proteome</keyword>
<gene>
    <name evidence="2" type="ORF">GQ43DRAFT_463170</name>
</gene>
<accession>A0A9P4JLU5</accession>
<dbReference type="OrthoDB" id="429427at2759"/>
<reference evidence="2" key="1">
    <citation type="journal article" date="2020" name="Stud. Mycol.">
        <title>101 Dothideomycetes genomes: a test case for predicting lifestyles and emergence of pathogens.</title>
        <authorList>
            <person name="Haridas S."/>
            <person name="Albert R."/>
            <person name="Binder M."/>
            <person name="Bloem J."/>
            <person name="Labutti K."/>
            <person name="Salamov A."/>
            <person name="Andreopoulos B."/>
            <person name="Baker S."/>
            <person name="Barry K."/>
            <person name="Bills G."/>
            <person name="Bluhm B."/>
            <person name="Cannon C."/>
            <person name="Castanera R."/>
            <person name="Culley D."/>
            <person name="Daum C."/>
            <person name="Ezra D."/>
            <person name="Gonzalez J."/>
            <person name="Henrissat B."/>
            <person name="Kuo A."/>
            <person name="Liang C."/>
            <person name="Lipzen A."/>
            <person name="Lutzoni F."/>
            <person name="Magnuson J."/>
            <person name="Mondo S."/>
            <person name="Nolan M."/>
            <person name="Ohm R."/>
            <person name="Pangilinan J."/>
            <person name="Park H.-J."/>
            <person name="Ramirez L."/>
            <person name="Alfaro M."/>
            <person name="Sun H."/>
            <person name="Tritt A."/>
            <person name="Yoshinaga Y."/>
            <person name="Zwiers L.-H."/>
            <person name="Turgeon B."/>
            <person name="Goodwin S."/>
            <person name="Spatafora J."/>
            <person name="Crous P."/>
            <person name="Grigoriev I."/>
        </authorList>
    </citation>
    <scope>NUCLEOTIDE SEQUENCE</scope>
    <source>
        <strain evidence="2">ATCC 74209</strain>
    </source>
</reference>
<evidence type="ECO:0000313" key="2">
    <source>
        <dbReference type="EMBL" id="KAF2201450.1"/>
    </source>
</evidence>
<evidence type="ECO:0000313" key="3">
    <source>
        <dbReference type="Proteomes" id="UP000799536"/>
    </source>
</evidence>
<dbReference type="GO" id="GO:0000390">
    <property type="term" value="P:spliceosomal complex disassembly"/>
    <property type="evidence" value="ECO:0007669"/>
    <property type="project" value="InterPro"/>
</dbReference>
<sequence>MKRTFSAKRIPRKIAADDDESPHVTDASQGTADSGKAQESVVKRPVLGKTKKRSSLRLSFGPGEASTDSGDDQSDSAVFTPKKSNLSRIAIANNAERKARSSLASELAQPRANLEDGRPSYSKDYIAELRGSTPSTPKNIQSGDEGGLSKQVDIASKFGPLATLSGDEPFSLIPTQTEIQEKKERRARLAKEHQAYISLDGDDGDDNWASDVSDEFRTNRNEISLRPKGLKEKYEETRLVPEDEDMAEGFDDFVEDGRISLGRKAEREAKKKRRAEMAELIAEAEQPSDDDGSADSEAERNAAFEAAQTRAGTSGQPDKDVDGGDKTPPKITPLPDLDQVLEKLQSELRAKEQMREQMLKRMEDLRNEKTRIAERQQYVQEQLRETGEKYEKLRQEAGMAALPTNGLEGGKMIVNRGLDSLGATPVPTEGERSSDEN</sequence>
<dbReference type="EMBL" id="ML993975">
    <property type="protein sequence ID" value="KAF2201450.1"/>
    <property type="molecule type" value="Genomic_DNA"/>
</dbReference>
<proteinExistence type="predicted"/>
<feature type="region of interest" description="Disordered" evidence="1">
    <location>
        <begin position="416"/>
        <end position="437"/>
    </location>
</feature>
<feature type="compositionally biased region" description="Basic residues" evidence="1">
    <location>
        <begin position="1"/>
        <end position="12"/>
    </location>
</feature>
<organism evidence="2 3">
    <name type="scientific">Delitschia confertaspora ATCC 74209</name>
    <dbReference type="NCBI Taxonomy" id="1513339"/>
    <lineage>
        <taxon>Eukaryota</taxon>
        <taxon>Fungi</taxon>
        <taxon>Dikarya</taxon>
        <taxon>Ascomycota</taxon>
        <taxon>Pezizomycotina</taxon>
        <taxon>Dothideomycetes</taxon>
        <taxon>Pleosporomycetidae</taxon>
        <taxon>Pleosporales</taxon>
        <taxon>Delitschiaceae</taxon>
        <taxon>Delitschia</taxon>
    </lineage>
</organism>
<dbReference type="InterPro" id="IPR028211">
    <property type="entry name" value="Ntr2"/>
</dbReference>
<feature type="compositionally biased region" description="Acidic residues" evidence="1">
    <location>
        <begin position="242"/>
        <end position="254"/>
    </location>
</feature>
<feature type="region of interest" description="Disordered" evidence="1">
    <location>
        <begin position="236"/>
        <end position="339"/>
    </location>
</feature>
<dbReference type="AlphaFoldDB" id="A0A9P4JLU5"/>
<comment type="caution">
    <text evidence="2">The sequence shown here is derived from an EMBL/GenBank/DDBJ whole genome shotgun (WGS) entry which is preliminary data.</text>
</comment>
<feature type="compositionally biased region" description="Acidic residues" evidence="1">
    <location>
        <begin position="286"/>
        <end position="296"/>
    </location>
</feature>
<dbReference type="GO" id="GO:0071008">
    <property type="term" value="C:U2-type post-mRNA release spliceosomal complex"/>
    <property type="evidence" value="ECO:0007669"/>
    <property type="project" value="InterPro"/>
</dbReference>
<evidence type="ECO:0000256" key="1">
    <source>
        <dbReference type="SAM" id="MobiDB-lite"/>
    </source>
</evidence>
<protein>
    <submittedName>
        <fullName evidence="2">Uncharacterized protein</fullName>
    </submittedName>
</protein>
<name>A0A9P4JLU5_9PLEO</name>
<dbReference type="Proteomes" id="UP000799536">
    <property type="component" value="Unassembled WGS sequence"/>
</dbReference>
<feature type="compositionally biased region" description="Basic and acidic residues" evidence="1">
    <location>
        <begin position="255"/>
        <end position="269"/>
    </location>
</feature>